<name>A0A0V1N1L1_9BILA</name>
<keyword evidence="1" id="KW-0812">Transmembrane</keyword>
<feature type="transmembrane region" description="Helical" evidence="1">
    <location>
        <begin position="68"/>
        <end position="87"/>
    </location>
</feature>
<comment type="caution">
    <text evidence="2">The sequence shown here is derived from an EMBL/GenBank/DDBJ whole genome shotgun (WGS) entry which is preliminary data.</text>
</comment>
<gene>
    <name evidence="2" type="ORF">T10_8958</name>
</gene>
<reference evidence="2 3" key="1">
    <citation type="submission" date="2015-01" db="EMBL/GenBank/DDBJ databases">
        <title>Evolution of Trichinella species and genotypes.</title>
        <authorList>
            <person name="Korhonen P.K."/>
            <person name="Edoardo P."/>
            <person name="Giuseppe L.R."/>
            <person name="Gasser R.B."/>
        </authorList>
    </citation>
    <scope>NUCLEOTIDE SEQUENCE [LARGE SCALE GENOMIC DNA]</scope>
    <source>
        <strain evidence="2">ISS1980</strain>
    </source>
</reference>
<keyword evidence="3" id="KW-1185">Reference proteome</keyword>
<evidence type="ECO:0000256" key="1">
    <source>
        <dbReference type="SAM" id="Phobius"/>
    </source>
</evidence>
<proteinExistence type="predicted"/>
<sequence length="115" mass="13315">MWMWCKKGERAGQELSRVKKFLFSNQQSSNLNNFYQTPYLLSGQLLKARGWLFTVVGFLAMGQGGCEIYGWLSLIFVHLFVPACLLLDAHTLHASINNKKAQLEWAEMDRFFSYK</sequence>
<organism evidence="2 3">
    <name type="scientific">Trichinella papuae</name>
    <dbReference type="NCBI Taxonomy" id="268474"/>
    <lineage>
        <taxon>Eukaryota</taxon>
        <taxon>Metazoa</taxon>
        <taxon>Ecdysozoa</taxon>
        <taxon>Nematoda</taxon>
        <taxon>Enoplea</taxon>
        <taxon>Dorylaimia</taxon>
        <taxon>Trichinellida</taxon>
        <taxon>Trichinellidae</taxon>
        <taxon>Trichinella</taxon>
    </lineage>
</organism>
<protein>
    <submittedName>
        <fullName evidence="2">Uncharacterized protein</fullName>
    </submittedName>
</protein>
<dbReference type="EMBL" id="JYDO01000016">
    <property type="protein sequence ID" value="KRZ77901.1"/>
    <property type="molecule type" value="Genomic_DNA"/>
</dbReference>
<keyword evidence="1" id="KW-1133">Transmembrane helix</keyword>
<dbReference type="Proteomes" id="UP000054843">
    <property type="component" value="Unassembled WGS sequence"/>
</dbReference>
<dbReference type="AlphaFoldDB" id="A0A0V1N1L1"/>
<keyword evidence="1" id="KW-0472">Membrane</keyword>
<evidence type="ECO:0000313" key="2">
    <source>
        <dbReference type="EMBL" id="KRZ77901.1"/>
    </source>
</evidence>
<evidence type="ECO:0000313" key="3">
    <source>
        <dbReference type="Proteomes" id="UP000054843"/>
    </source>
</evidence>
<accession>A0A0V1N1L1</accession>